<sequence length="1091" mass="122748">MPAFCGICKRNRGSLNKTNWQRHVESCNKKIKKTQIITPSSSSSSLQNYFSKKRKIDETFELGVSVSTSCGDQRNGSNLVDSIKNIPEVSVVTSCDDEGNGSNLVDTIKNIPEVSVVTSCDDEGNGSNLVDTIKNIPEVSVVTSCDDEGNGSNLVDTIKNIPEVSVVTSCDDEGNGSNLVDTIKNIPEVSVVTSCDDEGNGSNLVDTIKNIPEVSVVTSCDDEGNGSNLVDTIKNIPEVSVVTSCDDEGNGSNLVDTIKNIPEVSVLTSCDDEGNGSNLVDTIKNIPMIPNDLVENQLLKFGNDPAIFSHVKKLSPEFVDHFFKIGAAQPTAQELENRCFPKDSHGRSFHENWYWKTIPNGEVVRRKWLSYSLTKNKLYCLFCALFGNNYKTNWGKEGFCNWKNGILKIVVHETSEAHIMASLKATCKEAAFPLIKSLNEKKNANIVFNKQIIHHLIDITLFLGRHCLPFRGHREGWNEKLTGNFKDLALLLAKYSPALSAYITEVKLKGRKTSNFLSWQRQNQFINAISTNIKNTVQKEILNARFFSISLDTTFDISKKEQVSVVIRYINKDSENCTVNERLVAVRETVMTTGQQLFLLIEEIFKEMNIDWKTHLIGQSYDGAASMRGVYNGLQAIIKQQNPCATYVWCWAHRLSLVIVDAVSSCTEARDLFGNLETLYDFISSSKKRMSLYSEYQTKRYPGKPLRRLKRVDTTRWSSHSTALQTLFYTYDSILDTLNYLQNDISSDRICCVKAKSLYEYMLSERFVLTALTFTKMFDITSPLSSFLQGKNIDLLAAVSYVKSVDKKILTLRSETEFQVLLKEKEEFITSKNDEFDFTPLIQTRVRRKKVMAGDMALDEQPSQNPIQNFKINTYITIIDIINTQLSERFNESSIPLIKDLALFQKKRLVEITKSGKIPADAFNGFEQVYGKFITAADLRRDYIQFASVYMELEKSVTLPNKLHKENQDITDVLYSDTENEQDSDDDNFHGENVGTIHTLYNVCCKTGLNDVFPALYIALSIALTLPISSASPERAFSKLKLIKTRLRSTMCEDRLEGLMIMSCEKDVPVDPDNIINEMASYSSVLTKLLI</sequence>
<dbReference type="InterPro" id="IPR025398">
    <property type="entry name" value="DUF4371"/>
</dbReference>
<dbReference type="InterPro" id="IPR006580">
    <property type="entry name" value="Znf_TTF"/>
</dbReference>
<gene>
    <name evidence="2" type="ORF">MEUPH1_LOCUS3700</name>
</gene>
<feature type="domain" description="TTF-type" evidence="1">
    <location>
        <begin position="345"/>
        <end position="445"/>
    </location>
</feature>
<keyword evidence="3" id="KW-1185">Reference proteome</keyword>
<accession>A0AAV0VR09</accession>
<proteinExistence type="predicted"/>
<name>A0AAV0VR09_9HEMI</name>
<organism evidence="2 3">
    <name type="scientific">Macrosiphum euphorbiae</name>
    <name type="common">potato aphid</name>
    <dbReference type="NCBI Taxonomy" id="13131"/>
    <lineage>
        <taxon>Eukaryota</taxon>
        <taxon>Metazoa</taxon>
        <taxon>Ecdysozoa</taxon>
        <taxon>Arthropoda</taxon>
        <taxon>Hexapoda</taxon>
        <taxon>Insecta</taxon>
        <taxon>Pterygota</taxon>
        <taxon>Neoptera</taxon>
        <taxon>Paraneoptera</taxon>
        <taxon>Hemiptera</taxon>
        <taxon>Sternorrhyncha</taxon>
        <taxon>Aphidomorpha</taxon>
        <taxon>Aphidoidea</taxon>
        <taxon>Aphididae</taxon>
        <taxon>Macrosiphini</taxon>
        <taxon>Macrosiphum</taxon>
    </lineage>
</organism>
<dbReference type="InterPro" id="IPR012337">
    <property type="entry name" value="RNaseH-like_sf"/>
</dbReference>
<dbReference type="SMART" id="SM00597">
    <property type="entry name" value="ZnF_TTF"/>
    <property type="match status" value="1"/>
</dbReference>
<evidence type="ECO:0000259" key="1">
    <source>
        <dbReference type="SMART" id="SM00597"/>
    </source>
</evidence>
<dbReference type="SUPFAM" id="SSF53098">
    <property type="entry name" value="Ribonuclease H-like"/>
    <property type="match status" value="1"/>
</dbReference>
<dbReference type="InterPro" id="IPR008906">
    <property type="entry name" value="HATC_C_dom"/>
</dbReference>
<comment type="caution">
    <text evidence="2">The sequence shown here is derived from an EMBL/GenBank/DDBJ whole genome shotgun (WGS) entry which is preliminary data.</text>
</comment>
<dbReference type="PANTHER" id="PTHR45749">
    <property type="match status" value="1"/>
</dbReference>
<dbReference type="Pfam" id="PF14291">
    <property type="entry name" value="DUF4371"/>
    <property type="match status" value="1"/>
</dbReference>
<dbReference type="AlphaFoldDB" id="A0AAV0VR09"/>
<dbReference type="Pfam" id="PF05699">
    <property type="entry name" value="Dimer_Tnp_hAT"/>
    <property type="match status" value="1"/>
</dbReference>
<evidence type="ECO:0000313" key="2">
    <source>
        <dbReference type="EMBL" id="CAI6346838.1"/>
    </source>
</evidence>
<dbReference type="GO" id="GO:0046983">
    <property type="term" value="F:protein dimerization activity"/>
    <property type="evidence" value="ECO:0007669"/>
    <property type="project" value="InterPro"/>
</dbReference>
<protein>
    <recommendedName>
        <fullName evidence="1">TTF-type domain-containing protein</fullName>
    </recommendedName>
</protein>
<reference evidence="2 3" key="1">
    <citation type="submission" date="2023-01" db="EMBL/GenBank/DDBJ databases">
        <authorList>
            <person name="Whitehead M."/>
        </authorList>
    </citation>
    <scope>NUCLEOTIDE SEQUENCE [LARGE SCALE GENOMIC DNA]</scope>
</reference>
<dbReference type="EMBL" id="CARXXK010000001">
    <property type="protein sequence ID" value="CAI6346838.1"/>
    <property type="molecule type" value="Genomic_DNA"/>
</dbReference>
<dbReference type="Proteomes" id="UP001160148">
    <property type="component" value="Unassembled WGS sequence"/>
</dbReference>
<evidence type="ECO:0000313" key="3">
    <source>
        <dbReference type="Proteomes" id="UP001160148"/>
    </source>
</evidence>
<dbReference type="PANTHER" id="PTHR45749:SF37">
    <property type="entry name" value="OS05G0311600 PROTEIN"/>
    <property type="match status" value="1"/>
</dbReference>